<dbReference type="Pfam" id="PF13359">
    <property type="entry name" value="DDE_Tnp_4"/>
    <property type="match status" value="1"/>
</dbReference>
<feature type="domain" description="THAP-type" evidence="8">
    <location>
        <begin position="1"/>
        <end position="92"/>
    </location>
</feature>
<dbReference type="PANTHER" id="PTHR23080">
    <property type="entry name" value="THAP DOMAIN PROTEIN"/>
    <property type="match status" value="1"/>
</dbReference>
<evidence type="ECO:0000313" key="9">
    <source>
        <dbReference type="EMBL" id="PFX15563.1"/>
    </source>
</evidence>
<sequence>MPVLCPVFYCGHYATRDKEYRYFRFPKVITSQGEKTQELTEKRRKKWIANISRADLTEEKLQHTRVCSYHFITGNPSSLYDVENPDWAPSLNMGHNKVKTVKTPTSKDRAERVTRRYQAQNVDHSHEHGVQESSVVPDTNVPPEVIEIPSPDLQESQTESATALFRESINITELSTKLNAQCQTDLSSQDISNMEDYIITTTGEIVDLKKNVIELETKVLQSALTKESFTNNDAKTKFYTGLPNFAIMMAVFNLVAPSVIATSRNCIPKFSEYILTLMRLRLNLPLQDLAYRFKVSLPTAGRIFEKWVDAMSDKLGFLIWWPEREELGKTMPRVFKRNFGNRVAVIIDCFEVFIDRPSSLIARAMTWSNYKHHNTVKFLIGITPQGVISFISQAWGGRVSDKYLTENSGLLKNLLPGDIVLADRGFDISDSVGLCQASLKIPAFTRGKNQLSALDVEETRKIANVRIHVERVIGLVRRKYTILQTILPIEFVTARHGKAEAPIDKIARVCCALTNLSDSVIPLV</sequence>
<dbReference type="SUPFAM" id="SSF57716">
    <property type="entry name" value="Glucocorticoid receptor-like (DNA-binding domain)"/>
    <property type="match status" value="1"/>
</dbReference>
<dbReference type="InterPro" id="IPR006612">
    <property type="entry name" value="THAP_Znf"/>
</dbReference>
<dbReference type="Proteomes" id="UP000225706">
    <property type="component" value="Unassembled WGS sequence"/>
</dbReference>
<keyword evidence="3 6" id="KW-0863">Zinc-finger</keyword>
<dbReference type="EMBL" id="LSMT01000635">
    <property type="protein sequence ID" value="PFX15563.1"/>
    <property type="molecule type" value="Genomic_DNA"/>
</dbReference>
<dbReference type="OrthoDB" id="5969175at2759"/>
<proteinExistence type="predicted"/>
<evidence type="ECO:0000256" key="3">
    <source>
        <dbReference type="ARBA" id="ARBA00022771"/>
    </source>
</evidence>
<evidence type="ECO:0000259" key="8">
    <source>
        <dbReference type="PROSITE" id="PS50950"/>
    </source>
</evidence>
<dbReference type="AlphaFoldDB" id="A0A2B4RFG0"/>
<name>A0A2B4RFG0_STYPI</name>
<dbReference type="Pfam" id="PF13613">
    <property type="entry name" value="HTH_Tnp_4"/>
    <property type="match status" value="1"/>
</dbReference>
<keyword evidence="2" id="KW-0479">Metal-binding</keyword>
<evidence type="ECO:0000256" key="6">
    <source>
        <dbReference type="PROSITE-ProRule" id="PRU00309"/>
    </source>
</evidence>
<evidence type="ECO:0000256" key="7">
    <source>
        <dbReference type="SAM" id="MobiDB-lite"/>
    </source>
</evidence>
<evidence type="ECO:0000256" key="2">
    <source>
        <dbReference type="ARBA" id="ARBA00022723"/>
    </source>
</evidence>
<dbReference type="InterPro" id="IPR027805">
    <property type="entry name" value="Transposase_HTH_dom"/>
</dbReference>
<evidence type="ECO:0000256" key="5">
    <source>
        <dbReference type="ARBA" id="ARBA00023125"/>
    </source>
</evidence>
<protein>
    <recommendedName>
        <fullName evidence="8">THAP-type domain-containing protein</fullName>
    </recommendedName>
</protein>
<organism evidence="9 10">
    <name type="scientific">Stylophora pistillata</name>
    <name type="common">Smooth cauliflower coral</name>
    <dbReference type="NCBI Taxonomy" id="50429"/>
    <lineage>
        <taxon>Eukaryota</taxon>
        <taxon>Metazoa</taxon>
        <taxon>Cnidaria</taxon>
        <taxon>Anthozoa</taxon>
        <taxon>Hexacorallia</taxon>
        <taxon>Scleractinia</taxon>
        <taxon>Astrocoeniina</taxon>
        <taxon>Pocilloporidae</taxon>
        <taxon>Stylophora</taxon>
    </lineage>
</organism>
<dbReference type="GO" id="GO:0008270">
    <property type="term" value="F:zinc ion binding"/>
    <property type="evidence" value="ECO:0007669"/>
    <property type="project" value="UniProtKB-KW"/>
</dbReference>
<evidence type="ECO:0000313" key="10">
    <source>
        <dbReference type="Proteomes" id="UP000225706"/>
    </source>
</evidence>
<evidence type="ECO:0000256" key="4">
    <source>
        <dbReference type="ARBA" id="ARBA00022833"/>
    </source>
</evidence>
<gene>
    <name evidence="9" type="ORF">AWC38_SpisGene20215</name>
</gene>
<reference evidence="10" key="1">
    <citation type="journal article" date="2017" name="bioRxiv">
        <title>Comparative analysis of the genomes of Stylophora pistillata and Acropora digitifera provides evidence for extensive differences between species of corals.</title>
        <authorList>
            <person name="Voolstra C.R."/>
            <person name="Li Y."/>
            <person name="Liew Y.J."/>
            <person name="Baumgarten S."/>
            <person name="Zoccola D."/>
            <person name="Flot J.-F."/>
            <person name="Tambutte S."/>
            <person name="Allemand D."/>
            <person name="Aranda M."/>
        </authorList>
    </citation>
    <scope>NUCLEOTIDE SEQUENCE [LARGE SCALE GENOMIC DNA]</scope>
</reference>
<dbReference type="PROSITE" id="PS50950">
    <property type="entry name" value="ZF_THAP"/>
    <property type="match status" value="1"/>
</dbReference>
<dbReference type="Pfam" id="PF05485">
    <property type="entry name" value="THAP"/>
    <property type="match status" value="1"/>
</dbReference>
<comment type="cofactor">
    <cofactor evidence="1">
        <name>a divalent metal cation</name>
        <dbReference type="ChEBI" id="CHEBI:60240"/>
    </cofactor>
</comment>
<comment type="caution">
    <text evidence="9">The sequence shown here is derived from an EMBL/GenBank/DDBJ whole genome shotgun (WGS) entry which is preliminary data.</text>
</comment>
<accession>A0A2B4RFG0</accession>
<evidence type="ECO:0000256" key="1">
    <source>
        <dbReference type="ARBA" id="ARBA00001968"/>
    </source>
</evidence>
<feature type="region of interest" description="Disordered" evidence="7">
    <location>
        <begin position="120"/>
        <end position="141"/>
    </location>
</feature>
<dbReference type="GO" id="GO:0003677">
    <property type="term" value="F:DNA binding"/>
    <property type="evidence" value="ECO:0007669"/>
    <property type="project" value="UniProtKB-UniRule"/>
</dbReference>
<keyword evidence="10" id="KW-1185">Reference proteome</keyword>
<keyword evidence="4" id="KW-0862">Zinc</keyword>
<dbReference type="SMART" id="SM00980">
    <property type="entry name" value="THAP"/>
    <property type="match status" value="1"/>
</dbReference>
<dbReference type="InterPro" id="IPR027806">
    <property type="entry name" value="HARBI1_dom"/>
</dbReference>
<keyword evidence="5 6" id="KW-0238">DNA-binding</keyword>